<sequence length="84" mass="10238">MQMRDMDPDNPPDQSYLWDVRGGDFHFPRNTVSFSLLPNPLPQTKKKRRKEKEQKKENGRSHKSEETRIHFIHCIYLLFPQQWR</sequence>
<reference evidence="2 3" key="1">
    <citation type="submission" date="2021-06" db="EMBL/GenBank/DDBJ databases">
        <title>Caerostris extrusa draft genome.</title>
        <authorList>
            <person name="Kono N."/>
            <person name="Arakawa K."/>
        </authorList>
    </citation>
    <scope>NUCLEOTIDE SEQUENCE [LARGE SCALE GENOMIC DNA]</scope>
</reference>
<dbReference type="AlphaFoldDB" id="A0AAV4MLF5"/>
<protein>
    <submittedName>
        <fullName evidence="2">Uncharacterized protein</fullName>
    </submittedName>
</protein>
<feature type="compositionally biased region" description="Basic and acidic residues" evidence="1">
    <location>
        <begin position="51"/>
        <end position="65"/>
    </location>
</feature>
<gene>
    <name evidence="2" type="ORF">CEXT_384621</name>
</gene>
<dbReference type="EMBL" id="BPLR01002349">
    <property type="protein sequence ID" value="GIX72784.1"/>
    <property type="molecule type" value="Genomic_DNA"/>
</dbReference>
<proteinExistence type="predicted"/>
<comment type="caution">
    <text evidence="2">The sequence shown here is derived from an EMBL/GenBank/DDBJ whole genome shotgun (WGS) entry which is preliminary data.</text>
</comment>
<dbReference type="Proteomes" id="UP001054945">
    <property type="component" value="Unassembled WGS sequence"/>
</dbReference>
<evidence type="ECO:0000256" key="1">
    <source>
        <dbReference type="SAM" id="MobiDB-lite"/>
    </source>
</evidence>
<organism evidence="2 3">
    <name type="scientific">Caerostris extrusa</name>
    <name type="common">Bark spider</name>
    <name type="synonym">Caerostris bankana</name>
    <dbReference type="NCBI Taxonomy" id="172846"/>
    <lineage>
        <taxon>Eukaryota</taxon>
        <taxon>Metazoa</taxon>
        <taxon>Ecdysozoa</taxon>
        <taxon>Arthropoda</taxon>
        <taxon>Chelicerata</taxon>
        <taxon>Arachnida</taxon>
        <taxon>Araneae</taxon>
        <taxon>Araneomorphae</taxon>
        <taxon>Entelegynae</taxon>
        <taxon>Araneoidea</taxon>
        <taxon>Araneidae</taxon>
        <taxon>Caerostris</taxon>
    </lineage>
</organism>
<feature type="region of interest" description="Disordered" evidence="1">
    <location>
        <begin position="34"/>
        <end position="65"/>
    </location>
</feature>
<keyword evidence="3" id="KW-1185">Reference proteome</keyword>
<evidence type="ECO:0000313" key="2">
    <source>
        <dbReference type="EMBL" id="GIX72784.1"/>
    </source>
</evidence>
<evidence type="ECO:0000313" key="3">
    <source>
        <dbReference type="Proteomes" id="UP001054945"/>
    </source>
</evidence>
<accession>A0AAV4MLF5</accession>
<name>A0AAV4MLF5_CAEEX</name>